<evidence type="ECO:0000256" key="6">
    <source>
        <dbReference type="ARBA" id="ARBA00022723"/>
    </source>
</evidence>
<dbReference type="SUPFAM" id="SSF53155">
    <property type="entry name" value="Methylated DNA-protein cysteine methyltransferase domain"/>
    <property type="match status" value="1"/>
</dbReference>
<evidence type="ECO:0000256" key="16">
    <source>
        <dbReference type="PIRSR" id="PIRSR000409-3"/>
    </source>
</evidence>
<keyword evidence="12" id="KW-0804">Transcription</keyword>
<dbReference type="GO" id="GO:0006281">
    <property type="term" value="P:DNA repair"/>
    <property type="evidence" value="ECO:0007669"/>
    <property type="project" value="UniProtKB-KW"/>
</dbReference>
<dbReference type="Gene3D" id="3.30.160.70">
    <property type="entry name" value="Methylated DNA-protein cysteine methyltransferase domain"/>
    <property type="match status" value="1"/>
</dbReference>
<dbReference type="FunFam" id="1.10.10.10:FF:000214">
    <property type="entry name" value="Methylated-DNA--protein-cysteine methyltransferase"/>
    <property type="match status" value="1"/>
</dbReference>
<feature type="binding site" evidence="16">
    <location>
        <position position="39"/>
    </location>
    <ligand>
        <name>Zn(2+)</name>
        <dbReference type="ChEBI" id="CHEBI:29105"/>
    </ligand>
</feature>
<keyword evidence="11" id="KW-0010">Activator</keyword>
<dbReference type="SUPFAM" id="SSF46689">
    <property type="entry name" value="Homeodomain-like"/>
    <property type="match status" value="1"/>
</dbReference>
<evidence type="ECO:0000313" key="19">
    <source>
        <dbReference type="Proteomes" id="UP000230709"/>
    </source>
</evidence>
<gene>
    <name evidence="18" type="ORF">CQW49_00030</name>
</gene>
<comment type="similarity">
    <text evidence="2">Belongs to the MGMT family.</text>
</comment>
<feature type="binding site" evidence="16">
    <location>
        <position position="70"/>
    </location>
    <ligand>
        <name>Zn(2+)</name>
        <dbReference type="ChEBI" id="CHEBI:29105"/>
    </ligand>
</feature>
<evidence type="ECO:0000256" key="10">
    <source>
        <dbReference type="ARBA" id="ARBA00023125"/>
    </source>
</evidence>
<dbReference type="GO" id="GO:0032259">
    <property type="term" value="P:methylation"/>
    <property type="evidence" value="ECO:0007669"/>
    <property type="project" value="UniProtKB-KW"/>
</dbReference>
<dbReference type="GO" id="GO:0008270">
    <property type="term" value="F:zinc ion binding"/>
    <property type="evidence" value="ECO:0007669"/>
    <property type="project" value="InterPro"/>
</dbReference>
<evidence type="ECO:0000256" key="12">
    <source>
        <dbReference type="ARBA" id="ARBA00023163"/>
    </source>
</evidence>
<keyword evidence="6 16" id="KW-0479">Metal-binding</keyword>
<sequence length="352" mass="37967">MPVDAARIVNECHWASVVDRDAAADGGFVYAVMTTGVYCRPSCAARRPNRANVRFYASGAEAEAAGFRPCQRCRPNDAPLEARQAALIERACRLIEAAQTAPSLDALARSVGLGPSHFHRLFKALTGVTPKAYALAHRRARLRDRLSASRSVTEAIYDAGFNSSGRFYAEAPHALGMTPSAFRLGGVDAEIRFAVGDCSFGCILVAASAKGVCAVFLSDQRDALVRALQDRFPRATLLGGDPGFERLAAQVVAFVEQPEIGMDLPLDIRGTAFQHRVWTALRAIPFGATISYAELARRIGAPKAARAVAAACAANKIAVAIPCHRVLRSDGELSGYRWGAERKRKLLEREKK</sequence>
<dbReference type="PIRSF" id="PIRSF000409">
    <property type="entry name" value="Ada"/>
    <property type="match status" value="1"/>
</dbReference>
<dbReference type="CDD" id="cd06445">
    <property type="entry name" value="ATase"/>
    <property type="match status" value="1"/>
</dbReference>
<evidence type="ECO:0000256" key="11">
    <source>
        <dbReference type="ARBA" id="ARBA00023159"/>
    </source>
</evidence>
<dbReference type="InterPro" id="IPR035451">
    <property type="entry name" value="Ada-like_dom_sf"/>
</dbReference>
<dbReference type="InterPro" id="IPR004026">
    <property type="entry name" value="Ada_DNA_repair_Zn-bd"/>
</dbReference>
<dbReference type="Pfam" id="PF02805">
    <property type="entry name" value="Ada_Zn_binding"/>
    <property type="match status" value="1"/>
</dbReference>
<evidence type="ECO:0000256" key="9">
    <source>
        <dbReference type="ARBA" id="ARBA00023015"/>
    </source>
</evidence>
<comment type="catalytic activity">
    <reaction evidence="1">
        <text>a 4-O-methyl-thymidine in DNA + L-cysteinyl-[protein] = a thymidine in DNA + S-methyl-L-cysteinyl-[protein]</text>
        <dbReference type="Rhea" id="RHEA:53428"/>
        <dbReference type="Rhea" id="RHEA-COMP:10131"/>
        <dbReference type="Rhea" id="RHEA-COMP:10132"/>
        <dbReference type="Rhea" id="RHEA-COMP:13555"/>
        <dbReference type="Rhea" id="RHEA-COMP:13556"/>
        <dbReference type="ChEBI" id="CHEBI:29950"/>
        <dbReference type="ChEBI" id="CHEBI:82612"/>
        <dbReference type="ChEBI" id="CHEBI:137386"/>
        <dbReference type="ChEBI" id="CHEBI:137387"/>
        <dbReference type="EC" id="2.1.1.63"/>
    </reaction>
</comment>
<keyword evidence="8 16" id="KW-0862">Zinc</keyword>
<evidence type="ECO:0000256" key="1">
    <source>
        <dbReference type="ARBA" id="ARBA00001286"/>
    </source>
</evidence>
<feature type="binding site" evidence="16">
    <location>
        <position position="73"/>
    </location>
    <ligand>
        <name>Zn(2+)</name>
        <dbReference type="ChEBI" id="CHEBI:29105"/>
    </ligand>
</feature>
<feature type="active site" description="Nucleophile; methyl group acceptor from methylphosphotriester" evidence="15">
    <location>
        <position position="39"/>
    </location>
</feature>
<reference evidence="19" key="1">
    <citation type="submission" date="2017-10" db="EMBL/GenBank/DDBJ databases">
        <title>Completed PacBio SMRT sequence of Methylosinus trichosporium OB3b reveals presence of a third large plasmid.</title>
        <authorList>
            <person name="Charles T.C."/>
            <person name="Lynch M.D.J."/>
            <person name="Heil J.R."/>
            <person name="Cheng J."/>
        </authorList>
    </citation>
    <scope>NUCLEOTIDE SEQUENCE [LARGE SCALE GENOMIC DNA]</scope>
    <source>
        <strain evidence="19">OB3b</strain>
    </source>
</reference>
<feature type="binding site" evidence="16">
    <location>
        <position position="43"/>
    </location>
    <ligand>
        <name>Zn(2+)</name>
        <dbReference type="ChEBI" id="CHEBI:29105"/>
    </ligand>
</feature>
<dbReference type="InterPro" id="IPR018060">
    <property type="entry name" value="HTH_AraC"/>
</dbReference>
<dbReference type="Gene3D" id="1.10.10.10">
    <property type="entry name" value="Winged helix-like DNA-binding domain superfamily/Winged helix DNA-binding domain"/>
    <property type="match status" value="1"/>
</dbReference>
<dbReference type="RefSeq" id="WP_003614453.1">
    <property type="nucleotide sequence ID" value="NZ_ADVE02000001.1"/>
</dbReference>
<dbReference type="InterPro" id="IPR018062">
    <property type="entry name" value="HTH_AraC-typ_CS"/>
</dbReference>
<keyword evidence="9" id="KW-0805">Transcription regulation</keyword>
<dbReference type="AlphaFoldDB" id="A0A2D2CUP4"/>
<dbReference type="EMBL" id="CP023737">
    <property type="protein sequence ID" value="ATQ66458.1"/>
    <property type="molecule type" value="Genomic_DNA"/>
</dbReference>
<dbReference type="InterPro" id="IPR036388">
    <property type="entry name" value="WH-like_DNA-bd_sf"/>
</dbReference>
<dbReference type="PROSITE" id="PS00041">
    <property type="entry name" value="HTH_ARAC_FAMILY_1"/>
    <property type="match status" value="1"/>
</dbReference>
<dbReference type="PROSITE" id="PS01124">
    <property type="entry name" value="HTH_ARAC_FAMILY_2"/>
    <property type="match status" value="1"/>
</dbReference>
<comment type="cofactor">
    <cofactor evidence="16">
        <name>Zn(2+)</name>
        <dbReference type="ChEBI" id="CHEBI:29105"/>
    </cofactor>
    <text evidence="16">Binds 1 zinc ion per subunit.</text>
</comment>
<evidence type="ECO:0000256" key="7">
    <source>
        <dbReference type="ARBA" id="ARBA00022763"/>
    </source>
</evidence>
<evidence type="ECO:0000256" key="14">
    <source>
        <dbReference type="ARBA" id="ARBA00049348"/>
    </source>
</evidence>
<dbReference type="InterPro" id="IPR016221">
    <property type="entry name" value="Bifunct_regulatory_prot_Ada"/>
</dbReference>
<evidence type="ECO:0000256" key="8">
    <source>
        <dbReference type="ARBA" id="ARBA00022833"/>
    </source>
</evidence>
<protein>
    <recommendedName>
        <fullName evidence="3">methylated-DNA--[protein]-cysteine S-methyltransferase</fullName>
        <ecNumber evidence="3">2.1.1.63</ecNumber>
    </recommendedName>
</protein>
<dbReference type="InterPro" id="IPR001497">
    <property type="entry name" value="MethylDNA_cys_MeTrfase_AS"/>
</dbReference>
<feature type="domain" description="HTH araC/xylS-type" evidence="17">
    <location>
        <begin position="89"/>
        <end position="185"/>
    </location>
</feature>
<evidence type="ECO:0000313" key="18">
    <source>
        <dbReference type="EMBL" id="ATQ66458.1"/>
    </source>
</evidence>
<dbReference type="InterPro" id="IPR036217">
    <property type="entry name" value="MethylDNA_cys_MeTrfase_DNAb"/>
</dbReference>
<keyword evidence="7" id="KW-0227">DNA damage</keyword>
<proteinExistence type="inferred from homology"/>
<evidence type="ECO:0000256" key="15">
    <source>
        <dbReference type="PIRSR" id="PIRSR000409-1"/>
    </source>
</evidence>
<keyword evidence="13" id="KW-0234">DNA repair</keyword>
<accession>A0A2D2CUP4</accession>
<dbReference type="Pfam" id="PF12833">
    <property type="entry name" value="HTH_18"/>
    <property type="match status" value="1"/>
</dbReference>
<keyword evidence="4" id="KW-0489">Methyltransferase</keyword>
<dbReference type="STRING" id="595536.GCA_000178815_00936"/>
<keyword evidence="10" id="KW-0238">DNA-binding</keyword>
<name>A0A2D2CUP4_METT3</name>
<dbReference type="EC" id="2.1.1.63" evidence="3"/>
<dbReference type="InterPro" id="IPR036631">
    <property type="entry name" value="MGMT_N_sf"/>
</dbReference>
<dbReference type="SUPFAM" id="SSF46767">
    <property type="entry name" value="Methylated DNA-protein cysteine methyltransferase, C-terminal domain"/>
    <property type="match status" value="1"/>
</dbReference>
<evidence type="ECO:0000256" key="2">
    <source>
        <dbReference type="ARBA" id="ARBA00008711"/>
    </source>
</evidence>
<dbReference type="GO" id="GO:0003908">
    <property type="term" value="F:methylated-DNA-[protein]-cysteine S-methyltransferase activity"/>
    <property type="evidence" value="ECO:0007669"/>
    <property type="project" value="UniProtKB-EC"/>
</dbReference>
<dbReference type="GO" id="GO:0043565">
    <property type="term" value="F:sequence-specific DNA binding"/>
    <property type="evidence" value="ECO:0007669"/>
    <property type="project" value="InterPro"/>
</dbReference>
<dbReference type="PANTHER" id="PTHR10815:SF14">
    <property type="entry name" value="BIFUNCTIONAL TRANSCRIPTIONAL ACTIVATOR_DNA REPAIR ENZYME ADA"/>
    <property type="match status" value="1"/>
</dbReference>
<dbReference type="InterPro" id="IPR014048">
    <property type="entry name" value="MethylDNA_cys_MeTrfase_DNA-bd"/>
</dbReference>
<dbReference type="NCBIfam" id="TIGR00589">
    <property type="entry name" value="ogt"/>
    <property type="match status" value="1"/>
</dbReference>
<evidence type="ECO:0000256" key="13">
    <source>
        <dbReference type="ARBA" id="ARBA00023204"/>
    </source>
</evidence>
<evidence type="ECO:0000256" key="4">
    <source>
        <dbReference type="ARBA" id="ARBA00022603"/>
    </source>
</evidence>
<evidence type="ECO:0000256" key="3">
    <source>
        <dbReference type="ARBA" id="ARBA00011918"/>
    </source>
</evidence>
<dbReference type="InterPro" id="IPR009057">
    <property type="entry name" value="Homeodomain-like_sf"/>
</dbReference>
<keyword evidence="19" id="KW-1185">Reference proteome</keyword>
<dbReference type="NCBIfam" id="NF011964">
    <property type="entry name" value="PRK15435.1"/>
    <property type="match status" value="1"/>
</dbReference>
<feature type="active site" description="Nucleophile; methyl group acceptor from either O6-methylguanine or O4-methylthymine" evidence="15">
    <location>
        <position position="323"/>
    </location>
</feature>
<evidence type="ECO:0000259" key="17">
    <source>
        <dbReference type="PROSITE" id="PS01124"/>
    </source>
</evidence>
<dbReference type="Pfam" id="PF01035">
    <property type="entry name" value="DNA_binding_1"/>
    <property type="match status" value="1"/>
</dbReference>
<keyword evidence="5" id="KW-0808">Transferase</keyword>
<dbReference type="Gene3D" id="3.40.10.10">
    <property type="entry name" value="DNA Methylphosphotriester Repair Domain"/>
    <property type="match status" value="1"/>
</dbReference>
<comment type="catalytic activity">
    <reaction evidence="14">
        <text>a 6-O-methyl-2'-deoxyguanosine in DNA + L-cysteinyl-[protein] = S-methyl-L-cysteinyl-[protein] + a 2'-deoxyguanosine in DNA</text>
        <dbReference type="Rhea" id="RHEA:24000"/>
        <dbReference type="Rhea" id="RHEA-COMP:10131"/>
        <dbReference type="Rhea" id="RHEA-COMP:10132"/>
        <dbReference type="Rhea" id="RHEA-COMP:11367"/>
        <dbReference type="Rhea" id="RHEA-COMP:11368"/>
        <dbReference type="ChEBI" id="CHEBI:29950"/>
        <dbReference type="ChEBI" id="CHEBI:82612"/>
        <dbReference type="ChEBI" id="CHEBI:85445"/>
        <dbReference type="ChEBI" id="CHEBI:85448"/>
        <dbReference type="EC" id="2.1.1.63"/>
    </reaction>
</comment>
<organism evidence="18 19">
    <name type="scientific">Methylosinus trichosporium (strain ATCC 35070 / NCIMB 11131 / UNIQEM 75 / OB3b)</name>
    <dbReference type="NCBI Taxonomy" id="595536"/>
    <lineage>
        <taxon>Bacteria</taxon>
        <taxon>Pseudomonadati</taxon>
        <taxon>Pseudomonadota</taxon>
        <taxon>Alphaproteobacteria</taxon>
        <taxon>Hyphomicrobiales</taxon>
        <taxon>Methylocystaceae</taxon>
        <taxon>Methylosinus</taxon>
    </lineage>
</organism>
<dbReference type="GO" id="GO:0003700">
    <property type="term" value="F:DNA-binding transcription factor activity"/>
    <property type="evidence" value="ECO:0007669"/>
    <property type="project" value="InterPro"/>
</dbReference>
<dbReference type="Gene3D" id="1.10.10.60">
    <property type="entry name" value="Homeodomain-like"/>
    <property type="match status" value="1"/>
</dbReference>
<dbReference type="PROSITE" id="PS00374">
    <property type="entry name" value="MGMT"/>
    <property type="match status" value="1"/>
</dbReference>
<dbReference type="PANTHER" id="PTHR10815">
    <property type="entry name" value="METHYLATED-DNA--PROTEIN-CYSTEINE METHYLTRANSFERASE"/>
    <property type="match status" value="1"/>
</dbReference>
<dbReference type="KEGG" id="mtw:CQW49_00030"/>
<dbReference type="SMART" id="SM00342">
    <property type="entry name" value="HTH_ARAC"/>
    <property type="match status" value="1"/>
</dbReference>
<dbReference type="SUPFAM" id="SSF57884">
    <property type="entry name" value="Ada DNA repair protein, N-terminal domain (N-Ada 10)"/>
    <property type="match status" value="1"/>
</dbReference>
<evidence type="ECO:0000256" key="5">
    <source>
        <dbReference type="ARBA" id="ARBA00022679"/>
    </source>
</evidence>
<dbReference type="Proteomes" id="UP000230709">
    <property type="component" value="Chromosome"/>
</dbReference>